<dbReference type="Proteomes" id="UP001287286">
    <property type="component" value="Unassembled WGS sequence"/>
</dbReference>
<feature type="region of interest" description="Disordered" evidence="6">
    <location>
        <begin position="39"/>
        <end position="60"/>
    </location>
</feature>
<evidence type="ECO:0000256" key="6">
    <source>
        <dbReference type="SAM" id="MobiDB-lite"/>
    </source>
</evidence>
<keyword evidence="4" id="KW-0539">Nucleus</keyword>
<evidence type="ECO:0000313" key="10">
    <source>
        <dbReference type="Proteomes" id="UP001287286"/>
    </source>
</evidence>
<dbReference type="InterPro" id="IPR053235">
    <property type="entry name" value="Ser_Thr_kinase"/>
</dbReference>
<reference evidence="9 10" key="1">
    <citation type="journal article" date="2024" name="Microbiol. Resour. Announc.">
        <title>Genome annotations for the ascomycete fungi Trichoderma harzianum, Trichoderma aggressivum, and Purpureocillium lilacinum.</title>
        <authorList>
            <person name="Beijen E.P.W."/>
            <person name="Ohm R.A."/>
        </authorList>
    </citation>
    <scope>NUCLEOTIDE SEQUENCE [LARGE SCALE GENOMIC DNA]</scope>
    <source>
        <strain evidence="9 10">CBS 150709</strain>
    </source>
</reference>
<protein>
    <submittedName>
        <fullName evidence="9">Transcriptional regulator family: Fungal Specific TF</fullName>
    </submittedName>
</protein>
<dbReference type="CDD" id="cd00060">
    <property type="entry name" value="FHA"/>
    <property type="match status" value="1"/>
</dbReference>
<evidence type="ECO:0000256" key="3">
    <source>
        <dbReference type="ARBA" id="ARBA00022840"/>
    </source>
</evidence>
<dbReference type="Gene3D" id="3.30.200.20">
    <property type="entry name" value="Phosphorylase Kinase, domain 1"/>
    <property type="match status" value="1"/>
</dbReference>
<dbReference type="Pfam" id="PF00498">
    <property type="entry name" value="FHA"/>
    <property type="match status" value="1"/>
</dbReference>
<sequence length="1362" mass="150114">MDNTDLIARVYAVPHDQRRAWKAIKASSRYVAPAYSDDEDDVEYGRHDRAGTEPPEESNVSGHLDMVRLEIKFSDIPRTSHGIVFGCQSDSDVVLPNLKGISKHHFSLTFDDANRLIVRDWGSLLGTEVTYDGEGRGKRSNFQWIVGGDPNPHKKTSIRITVHDTVEFQIVAAHHDLTSPNYIAKRQDTELPTEAHTPGRGEIHLRKEIGEGSYGVVTHFWNVSSGSEYALKEPTARAIRKRQVNYDAWRKEARIMGQISHPHVVRLLQATFEPHPQLFLAYAPGGSLEDQEFITVDETISILQQCLSALTSLHGSKPPIVHRDIKPGNILIQHRFPGNIYVMFADFGLARDSSELSTFCGSALYLAPEMYLEWQSICSNTTPRKKYTPAVDVWSLGVVIYELQCCLPRYKNSYRDRGTDWGDTIVKLFHEDFAKGPDALGQFLLDKMVVVSPESRSSARDCYTLAALLPSAAEGGCVTPRPVPYAGEEEQTTVRYGPTGYEGDNQPIVQLPTAYAVDYTATSYEGEFVRSEAPPPDTLPSTSKGTQKRTAMFEASSRPPSSSARRTTRQEDRNRRSDSAWDQNPELAHFLEDYSSDPFNSVYVGSSLASWAAEDAQVDFDFAPAFVHPPNMSSVPRSPWEACCVEDEESVTEISDGAEADERYMAALLLQAMSQDFRVADAPRLTARRARGQPFSAYESVATLGTAQKATAQVLFTRCSCLCPTFEGGSARAPVPLQSSFEAGNGFLDKATCVSNSTVRRVKCDEGLPTCQRFGTGRRHGRSHLRWLPSPGARAAWRPTDRSTLVLSTTPAVTRSLQLFVERTTVPFGKFLPDDLWSVQMLQLAHSSDCVRYALVALSAFHKRSRGGSSGGDDDGHVETHGLRQYNMAIRALREDPSMHLQLVSCTIFVCIEILRRNMTNIISLLKHGCALLCGAHTTVASTDKIMRMVGAFFARIAAQSTLITSKVIGGNTEHGLTATILPMLQISTQQPEPRAISPIAEAREWLLRLAVESQRDMPAAAMTTLLRCFEGWCAAFVGFKWSVAGAVTEQLLGPPERRVLALLELHRRYLSINIAAVDQTEVESPSSWDQWADEFRHMVGFAEKAGGVDSGPKFHVEIVVLPTRFARSGDEAGKVVRPERGHQRGHQGCERGLQVTKGITATAAGQHFTATKSLVAASNMAVNGGSQNGPEGHSPGEATRQTSEHSTPGDGILSSLPDSAGGIIVSDIGEREVILDLLSKSPSYRAIKVMRSVEAPNVAEKLSFLQRIRHQNFVNVYAITHIYSETPAVFYDFMPVVVVDVCIQAYAALNELRLAAIMGQLLQGIAFLEDNGLRHTRFDETQVLADLSGNVKIRMSANDLL</sequence>
<feature type="binding site" evidence="5">
    <location>
        <position position="241"/>
    </location>
    <ligand>
        <name>ATP</name>
        <dbReference type="ChEBI" id="CHEBI:30616"/>
    </ligand>
</feature>
<dbReference type="PROSITE" id="PS00108">
    <property type="entry name" value="PROTEIN_KINASE_ST"/>
    <property type="match status" value="1"/>
</dbReference>
<evidence type="ECO:0000256" key="1">
    <source>
        <dbReference type="ARBA" id="ARBA00005575"/>
    </source>
</evidence>
<dbReference type="EMBL" id="JAWRVI010000102">
    <property type="protein sequence ID" value="KAK4077254.1"/>
    <property type="molecule type" value="Genomic_DNA"/>
</dbReference>
<evidence type="ECO:0000256" key="4">
    <source>
        <dbReference type="ARBA" id="ARBA00023242"/>
    </source>
</evidence>
<comment type="similarity">
    <text evidence="1">Belongs to the protein kinase superfamily. CAMK Ser/Thr protein kinase family. CHEK2 subfamily.</text>
</comment>
<organism evidence="9 10">
    <name type="scientific">Purpureocillium lilacinum</name>
    <name type="common">Paecilomyces lilacinus</name>
    <dbReference type="NCBI Taxonomy" id="33203"/>
    <lineage>
        <taxon>Eukaryota</taxon>
        <taxon>Fungi</taxon>
        <taxon>Dikarya</taxon>
        <taxon>Ascomycota</taxon>
        <taxon>Pezizomycotina</taxon>
        <taxon>Sordariomycetes</taxon>
        <taxon>Hypocreomycetidae</taxon>
        <taxon>Hypocreales</taxon>
        <taxon>Ophiocordycipitaceae</taxon>
        <taxon>Purpureocillium</taxon>
    </lineage>
</organism>
<accession>A0ABR0BGZ1</accession>
<evidence type="ECO:0000313" key="9">
    <source>
        <dbReference type="EMBL" id="KAK4077254.1"/>
    </source>
</evidence>
<feature type="region of interest" description="Disordered" evidence="6">
    <location>
        <begin position="527"/>
        <end position="581"/>
    </location>
</feature>
<evidence type="ECO:0000259" key="8">
    <source>
        <dbReference type="PROSITE" id="PS50011"/>
    </source>
</evidence>
<feature type="compositionally biased region" description="Low complexity" evidence="6">
    <location>
        <begin position="555"/>
        <end position="565"/>
    </location>
</feature>
<dbReference type="PANTHER" id="PTHR24361:SF613">
    <property type="entry name" value="NUCLEAR RECEPTOR-BINDING PROTEIN-RELATED"/>
    <property type="match status" value="1"/>
</dbReference>
<dbReference type="SMART" id="SM00220">
    <property type="entry name" value="S_TKc"/>
    <property type="match status" value="1"/>
</dbReference>
<dbReference type="Gene3D" id="2.60.200.20">
    <property type="match status" value="1"/>
</dbReference>
<evidence type="ECO:0000256" key="2">
    <source>
        <dbReference type="ARBA" id="ARBA00022741"/>
    </source>
</evidence>
<dbReference type="InterPro" id="IPR017441">
    <property type="entry name" value="Protein_kinase_ATP_BS"/>
</dbReference>
<dbReference type="InterPro" id="IPR008984">
    <property type="entry name" value="SMAD_FHA_dom_sf"/>
</dbReference>
<dbReference type="SUPFAM" id="SSF49879">
    <property type="entry name" value="SMAD/FHA domain"/>
    <property type="match status" value="1"/>
</dbReference>
<feature type="compositionally biased region" description="Polar residues" evidence="6">
    <location>
        <begin position="539"/>
        <end position="549"/>
    </location>
</feature>
<dbReference type="SUPFAM" id="SSF56112">
    <property type="entry name" value="Protein kinase-like (PK-like)"/>
    <property type="match status" value="2"/>
</dbReference>
<dbReference type="PROSITE" id="PS50006">
    <property type="entry name" value="FHA_DOMAIN"/>
    <property type="match status" value="1"/>
</dbReference>
<feature type="region of interest" description="Disordered" evidence="6">
    <location>
        <begin position="1182"/>
        <end position="1216"/>
    </location>
</feature>
<feature type="domain" description="Protein kinase" evidence="8">
    <location>
        <begin position="1203"/>
        <end position="1362"/>
    </location>
</feature>
<name>A0ABR0BGZ1_PURLI</name>
<dbReference type="InterPro" id="IPR008271">
    <property type="entry name" value="Ser/Thr_kinase_AS"/>
</dbReference>
<keyword evidence="3 5" id="KW-0067">ATP-binding</keyword>
<keyword evidence="10" id="KW-1185">Reference proteome</keyword>
<evidence type="ECO:0000256" key="5">
    <source>
        <dbReference type="PROSITE-ProRule" id="PRU10141"/>
    </source>
</evidence>
<dbReference type="Pfam" id="PF00069">
    <property type="entry name" value="Pkinase"/>
    <property type="match status" value="1"/>
</dbReference>
<dbReference type="Pfam" id="PF11951">
    <property type="entry name" value="Fungal_trans_2"/>
    <property type="match status" value="1"/>
</dbReference>
<dbReference type="PANTHER" id="PTHR24361">
    <property type="entry name" value="MITOGEN-ACTIVATED KINASE KINASE KINASE"/>
    <property type="match status" value="1"/>
</dbReference>
<dbReference type="PROSITE" id="PS00107">
    <property type="entry name" value="PROTEIN_KINASE_ATP"/>
    <property type="match status" value="1"/>
</dbReference>
<dbReference type="InterPro" id="IPR011009">
    <property type="entry name" value="Kinase-like_dom_sf"/>
</dbReference>
<dbReference type="InterPro" id="IPR000253">
    <property type="entry name" value="FHA_dom"/>
</dbReference>
<keyword evidence="2 5" id="KW-0547">Nucleotide-binding</keyword>
<dbReference type="PROSITE" id="PS50011">
    <property type="entry name" value="PROTEIN_KINASE_DOM"/>
    <property type="match status" value="2"/>
</dbReference>
<proteinExistence type="inferred from homology"/>
<comment type="caution">
    <text evidence="9">The sequence shown here is derived from an EMBL/GenBank/DDBJ whole genome shotgun (WGS) entry which is preliminary data.</text>
</comment>
<dbReference type="Gene3D" id="1.10.510.10">
    <property type="entry name" value="Transferase(Phosphotransferase) domain 1"/>
    <property type="match status" value="2"/>
</dbReference>
<gene>
    <name evidence="9" type="ORF">Purlil1_12406</name>
</gene>
<evidence type="ECO:0000259" key="7">
    <source>
        <dbReference type="PROSITE" id="PS50006"/>
    </source>
</evidence>
<feature type="domain" description="Protein kinase" evidence="8">
    <location>
        <begin position="203"/>
        <end position="469"/>
    </location>
</feature>
<dbReference type="InterPro" id="IPR000719">
    <property type="entry name" value="Prot_kinase_dom"/>
</dbReference>
<feature type="domain" description="FHA" evidence="7">
    <location>
        <begin position="83"/>
        <end position="130"/>
    </location>
</feature>
<feature type="compositionally biased region" description="Basic and acidic residues" evidence="6">
    <location>
        <begin position="568"/>
        <end position="579"/>
    </location>
</feature>
<dbReference type="InterPro" id="IPR021858">
    <property type="entry name" value="Fun_TF"/>
</dbReference>